<feature type="transmembrane region" description="Helical" evidence="1">
    <location>
        <begin position="5"/>
        <end position="21"/>
    </location>
</feature>
<evidence type="ECO:0000313" key="3">
    <source>
        <dbReference type="Proteomes" id="UP001142372"/>
    </source>
</evidence>
<reference evidence="2" key="2">
    <citation type="submission" date="2023-01" db="EMBL/GenBank/DDBJ databases">
        <authorList>
            <person name="Sun Q."/>
            <person name="Evtushenko L."/>
        </authorList>
    </citation>
    <scope>NUCLEOTIDE SEQUENCE</scope>
    <source>
        <strain evidence="2">VKM Ac-1401</strain>
    </source>
</reference>
<keyword evidence="1" id="KW-1133">Transmembrane helix</keyword>
<sequence length="54" mass="6041">MPVLFIILIVLAIIFFGLGIFVTALKWLLYIAIILLLVGVIGWIIRSIRGRSNS</sequence>
<keyword evidence="1" id="KW-0812">Transmembrane</keyword>
<reference evidence="2" key="1">
    <citation type="journal article" date="2014" name="Int. J. Syst. Evol. Microbiol.">
        <title>Complete genome sequence of Corynebacterium casei LMG S-19264T (=DSM 44701T), isolated from a smear-ripened cheese.</title>
        <authorList>
            <consortium name="US DOE Joint Genome Institute (JGI-PGF)"/>
            <person name="Walter F."/>
            <person name="Albersmeier A."/>
            <person name="Kalinowski J."/>
            <person name="Ruckert C."/>
        </authorList>
    </citation>
    <scope>NUCLEOTIDE SEQUENCE</scope>
    <source>
        <strain evidence="2">VKM Ac-1401</strain>
    </source>
</reference>
<organism evidence="2 3">
    <name type="scientific">Leifsonia poae</name>
    <dbReference type="NCBI Taxonomy" id="110933"/>
    <lineage>
        <taxon>Bacteria</taxon>
        <taxon>Bacillati</taxon>
        <taxon>Actinomycetota</taxon>
        <taxon>Actinomycetes</taxon>
        <taxon>Micrococcales</taxon>
        <taxon>Microbacteriaceae</taxon>
        <taxon>Leifsonia</taxon>
    </lineage>
</organism>
<feature type="transmembrane region" description="Helical" evidence="1">
    <location>
        <begin position="27"/>
        <end position="45"/>
    </location>
</feature>
<accession>A0A9W6HBC3</accession>
<dbReference type="RefSeq" id="WP_271177815.1">
    <property type="nucleotide sequence ID" value="NZ_BAAAJO010000004.1"/>
</dbReference>
<name>A0A9W6HBC3_9MICO</name>
<keyword evidence="1" id="KW-0472">Membrane</keyword>
<evidence type="ECO:0000256" key="1">
    <source>
        <dbReference type="SAM" id="Phobius"/>
    </source>
</evidence>
<comment type="caution">
    <text evidence="2">The sequence shown here is derived from an EMBL/GenBank/DDBJ whole genome shotgun (WGS) entry which is preliminary data.</text>
</comment>
<gene>
    <name evidence="2" type="ORF">GCM10017584_27410</name>
</gene>
<dbReference type="AlphaFoldDB" id="A0A9W6HBC3"/>
<dbReference type="EMBL" id="BSEN01000013">
    <property type="protein sequence ID" value="GLJ77167.1"/>
    <property type="molecule type" value="Genomic_DNA"/>
</dbReference>
<dbReference type="Proteomes" id="UP001142372">
    <property type="component" value="Unassembled WGS sequence"/>
</dbReference>
<proteinExistence type="predicted"/>
<keyword evidence="3" id="KW-1185">Reference proteome</keyword>
<evidence type="ECO:0000313" key="2">
    <source>
        <dbReference type="EMBL" id="GLJ77167.1"/>
    </source>
</evidence>
<protein>
    <submittedName>
        <fullName evidence="2">Uncharacterized protein</fullName>
    </submittedName>
</protein>